<reference evidence="8" key="1">
    <citation type="submission" date="2021-02" db="EMBL/GenBank/DDBJ databases">
        <title>Fulvivirga sp. S481 isolated from sea water.</title>
        <authorList>
            <person name="Bae S.S."/>
            <person name="Baek K."/>
        </authorList>
    </citation>
    <scope>NUCLEOTIDE SEQUENCE</scope>
    <source>
        <strain evidence="8">S481</strain>
    </source>
</reference>
<evidence type="ECO:0000313" key="9">
    <source>
        <dbReference type="Proteomes" id="UP000662783"/>
    </source>
</evidence>
<dbReference type="CDD" id="cd03426">
    <property type="entry name" value="NUDIX_CoAse_Nudt7"/>
    <property type="match status" value="1"/>
</dbReference>
<dbReference type="PROSITE" id="PS51462">
    <property type="entry name" value="NUDIX"/>
    <property type="match status" value="1"/>
</dbReference>
<protein>
    <submittedName>
        <fullName evidence="8">CoA pyrophosphatase</fullName>
    </submittedName>
</protein>
<evidence type="ECO:0000313" key="8">
    <source>
        <dbReference type="EMBL" id="QSE96920.1"/>
    </source>
</evidence>
<evidence type="ECO:0000256" key="5">
    <source>
        <dbReference type="ARBA" id="ARBA00022842"/>
    </source>
</evidence>
<comment type="cofactor">
    <cofactor evidence="2">
        <name>Mg(2+)</name>
        <dbReference type="ChEBI" id="CHEBI:18420"/>
    </cofactor>
</comment>
<dbReference type="Pfam" id="PF00293">
    <property type="entry name" value="NUDIX"/>
    <property type="match status" value="1"/>
</dbReference>
<dbReference type="SUPFAM" id="SSF55811">
    <property type="entry name" value="Nudix"/>
    <property type="match status" value="1"/>
</dbReference>
<keyword evidence="3" id="KW-0479">Metal-binding</keyword>
<gene>
    <name evidence="8" type="ORF">JR347_15165</name>
</gene>
<evidence type="ECO:0000256" key="1">
    <source>
        <dbReference type="ARBA" id="ARBA00001936"/>
    </source>
</evidence>
<evidence type="ECO:0000256" key="2">
    <source>
        <dbReference type="ARBA" id="ARBA00001946"/>
    </source>
</evidence>
<dbReference type="PANTHER" id="PTHR12992:SF11">
    <property type="entry name" value="MITOCHONDRIAL COENZYME A DIPHOSPHATASE NUDT8"/>
    <property type="match status" value="1"/>
</dbReference>
<dbReference type="GO" id="GO:0010945">
    <property type="term" value="F:coenzyme A diphosphatase activity"/>
    <property type="evidence" value="ECO:0007669"/>
    <property type="project" value="InterPro"/>
</dbReference>
<dbReference type="AlphaFoldDB" id="A0A974WIS5"/>
<evidence type="ECO:0000256" key="3">
    <source>
        <dbReference type="ARBA" id="ARBA00022723"/>
    </source>
</evidence>
<name>A0A974WIS5_9BACT</name>
<keyword evidence="6" id="KW-0464">Manganese</keyword>
<proteinExistence type="predicted"/>
<sequence>MKLKELISNLESKLIGPLPGPDAHRLMMPGEINTSRFDKEKMAKARLSGVLILFYEKDGEAYLPLTQRHEYGGTHSGQISFPGGKWEKSDPDLIFTAKREANEEIGVRYEEVNVIGQLSDLFIPPSNFKVTPVVSFTESQPQFEIDTFEVKELIEVPVSHLIEETTVKQTAIKFANGYKLNTPYFDVEGRIVWGATAMMLSELKQLIKI</sequence>
<dbReference type="KEGG" id="fuv:JR347_15165"/>
<dbReference type="InterPro" id="IPR045121">
    <property type="entry name" value="CoAse"/>
</dbReference>
<evidence type="ECO:0000259" key="7">
    <source>
        <dbReference type="PROSITE" id="PS51462"/>
    </source>
</evidence>
<dbReference type="InterPro" id="IPR000086">
    <property type="entry name" value="NUDIX_hydrolase_dom"/>
</dbReference>
<evidence type="ECO:0000256" key="4">
    <source>
        <dbReference type="ARBA" id="ARBA00022801"/>
    </source>
</evidence>
<dbReference type="GO" id="GO:0046872">
    <property type="term" value="F:metal ion binding"/>
    <property type="evidence" value="ECO:0007669"/>
    <property type="project" value="UniProtKB-KW"/>
</dbReference>
<dbReference type="EMBL" id="CP070608">
    <property type="protein sequence ID" value="QSE96920.1"/>
    <property type="molecule type" value="Genomic_DNA"/>
</dbReference>
<keyword evidence="5" id="KW-0460">Magnesium</keyword>
<keyword evidence="9" id="KW-1185">Reference proteome</keyword>
<dbReference type="RefSeq" id="WP_205721434.1">
    <property type="nucleotide sequence ID" value="NZ_CP070608.1"/>
</dbReference>
<feature type="domain" description="Nudix hydrolase" evidence="7">
    <location>
        <begin position="45"/>
        <end position="180"/>
    </location>
</feature>
<dbReference type="Proteomes" id="UP000662783">
    <property type="component" value="Chromosome"/>
</dbReference>
<dbReference type="Gene3D" id="3.90.79.10">
    <property type="entry name" value="Nucleoside Triphosphate Pyrophosphohydrolase"/>
    <property type="match status" value="1"/>
</dbReference>
<organism evidence="8 9">
    <name type="scientific">Fulvivirga lutea</name>
    <dbReference type="NCBI Taxonomy" id="2810512"/>
    <lineage>
        <taxon>Bacteria</taxon>
        <taxon>Pseudomonadati</taxon>
        <taxon>Bacteroidota</taxon>
        <taxon>Cytophagia</taxon>
        <taxon>Cytophagales</taxon>
        <taxon>Fulvivirgaceae</taxon>
        <taxon>Fulvivirga</taxon>
    </lineage>
</organism>
<evidence type="ECO:0000256" key="6">
    <source>
        <dbReference type="ARBA" id="ARBA00023211"/>
    </source>
</evidence>
<dbReference type="PANTHER" id="PTHR12992">
    <property type="entry name" value="NUDIX HYDROLASE"/>
    <property type="match status" value="1"/>
</dbReference>
<keyword evidence="4" id="KW-0378">Hydrolase</keyword>
<dbReference type="InterPro" id="IPR015797">
    <property type="entry name" value="NUDIX_hydrolase-like_dom_sf"/>
</dbReference>
<accession>A0A974WIS5</accession>
<comment type="cofactor">
    <cofactor evidence="1">
        <name>Mn(2+)</name>
        <dbReference type="ChEBI" id="CHEBI:29035"/>
    </cofactor>
</comment>